<dbReference type="InterPro" id="IPR037185">
    <property type="entry name" value="EmrE-like"/>
</dbReference>
<feature type="transmembrane region" description="Helical" evidence="5">
    <location>
        <begin position="55"/>
        <end position="73"/>
    </location>
</feature>
<organism evidence="6 7">
    <name type="scientific">Rhododendron williamsianum</name>
    <dbReference type="NCBI Taxonomy" id="262921"/>
    <lineage>
        <taxon>Eukaryota</taxon>
        <taxon>Viridiplantae</taxon>
        <taxon>Streptophyta</taxon>
        <taxon>Embryophyta</taxon>
        <taxon>Tracheophyta</taxon>
        <taxon>Spermatophyta</taxon>
        <taxon>Magnoliopsida</taxon>
        <taxon>eudicotyledons</taxon>
        <taxon>Gunneridae</taxon>
        <taxon>Pentapetalae</taxon>
        <taxon>asterids</taxon>
        <taxon>Ericales</taxon>
        <taxon>Ericaceae</taxon>
        <taxon>Ericoideae</taxon>
        <taxon>Rhodoreae</taxon>
        <taxon>Rhododendron</taxon>
    </lineage>
</organism>
<evidence type="ECO:0000256" key="3">
    <source>
        <dbReference type="ARBA" id="ARBA00022989"/>
    </source>
</evidence>
<dbReference type="Proteomes" id="UP000428333">
    <property type="component" value="Linkage Group LG10"/>
</dbReference>
<evidence type="ECO:0000313" key="6">
    <source>
        <dbReference type="EMBL" id="KAE9451452.1"/>
    </source>
</evidence>
<proteinExistence type="predicted"/>
<dbReference type="SUPFAM" id="SSF103481">
    <property type="entry name" value="Multidrug resistance efflux transporter EmrE"/>
    <property type="match status" value="1"/>
</dbReference>
<comment type="caution">
    <text evidence="6">The sequence shown here is derived from an EMBL/GenBank/DDBJ whole genome shotgun (WGS) entry which is preliminary data.</text>
</comment>
<evidence type="ECO:0000256" key="5">
    <source>
        <dbReference type="SAM" id="Phobius"/>
    </source>
</evidence>
<gene>
    <name evidence="6" type="ORF">C3L33_16704</name>
</gene>
<reference evidence="6 7" key="1">
    <citation type="journal article" date="2019" name="Genome Biol. Evol.">
        <title>The Rhododendron genome and chromosomal organization provide insight into shared whole-genome duplications across the heath family (Ericaceae).</title>
        <authorList>
            <person name="Soza V.L."/>
            <person name="Lindsley D."/>
            <person name="Waalkes A."/>
            <person name="Ramage E."/>
            <person name="Patwardhan R.P."/>
            <person name="Burton J.N."/>
            <person name="Adey A."/>
            <person name="Kumar A."/>
            <person name="Qiu R."/>
            <person name="Shendure J."/>
            <person name="Hall B."/>
        </authorList>
    </citation>
    <scope>NUCLEOTIDE SEQUENCE [LARGE SCALE GENOMIC DNA]</scope>
    <source>
        <strain evidence="6">RSF 1966-606</strain>
    </source>
</reference>
<dbReference type="GO" id="GO:0016020">
    <property type="term" value="C:membrane"/>
    <property type="evidence" value="ECO:0007669"/>
    <property type="project" value="InterPro"/>
</dbReference>
<accession>A0A6A4L1T5</accession>
<evidence type="ECO:0000256" key="4">
    <source>
        <dbReference type="ARBA" id="ARBA00023136"/>
    </source>
</evidence>
<evidence type="ECO:0000256" key="2">
    <source>
        <dbReference type="ARBA" id="ARBA00022692"/>
    </source>
</evidence>
<dbReference type="InterPro" id="IPR030184">
    <property type="entry name" value="WAT1-related"/>
</dbReference>
<keyword evidence="2 5" id="KW-0812">Transmembrane</keyword>
<name>A0A6A4L1T5_9ERIC</name>
<keyword evidence="3 5" id="KW-1133">Transmembrane helix</keyword>
<comment type="subcellular location">
    <subcellularLocation>
        <location evidence="1">Membrane</location>
        <topology evidence="1">Multi-pass membrane protein</topology>
    </subcellularLocation>
</comment>
<keyword evidence="4 5" id="KW-0472">Membrane</keyword>
<feature type="transmembrane region" description="Helical" evidence="5">
    <location>
        <begin position="20"/>
        <end position="43"/>
    </location>
</feature>
<feature type="non-terminal residue" evidence="6">
    <location>
        <position position="1"/>
    </location>
</feature>
<evidence type="ECO:0000256" key="1">
    <source>
        <dbReference type="ARBA" id="ARBA00004141"/>
    </source>
</evidence>
<keyword evidence="7" id="KW-1185">Reference proteome</keyword>
<dbReference type="AlphaFoldDB" id="A0A6A4L1T5"/>
<sequence>MYRPVLDQNLYYNGMKYATATFSAAMLNALPALTFVMAWIFRLEKVNLRRLHSQAKVMGTLVTVGGAMVMTLVKGALIDLPWTKGEGHGSHDQAAIASATDQQDPTKGALMMGSGCFCWAAFYIL</sequence>
<dbReference type="GO" id="GO:0022857">
    <property type="term" value="F:transmembrane transporter activity"/>
    <property type="evidence" value="ECO:0007669"/>
    <property type="project" value="InterPro"/>
</dbReference>
<evidence type="ECO:0008006" key="8">
    <source>
        <dbReference type="Google" id="ProtNLM"/>
    </source>
</evidence>
<dbReference type="PANTHER" id="PTHR31218">
    <property type="entry name" value="WAT1-RELATED PROTEIN"/>
    <property type="match status" value="1"/>
</dbReference>
<protein>
    <recommendedName>
        <fullName evidence="8">WAT1-related protein</fullName>
    </recommendedName>
</protein>
<dbReference type="EMBL" id="QEFC01002713">
    <property type="protein sequence ID" value="KAE9451452.1"/>
    <property type="molecule type" value="Genomic_DNA"/>
</dbReference>
<evidence type="ECO:0000313" key="7">
    <source>
        <dbReference type="Proteomes" id="UP000428333"/>
    </source>
</evidence>
<dbReference type="OrthoDB" id="1728340at2759"/>